<protein>
    <recommendedName>
        <fullName evidence="3">Helicase</fullName>
    </recommendedName>
</protein>
<dbReference type="Gene3D" id="3.40.50.300">
    <property type="entry name" value="P-loop containing nucleotide triphosphate hydrolases"/>
    <property type="match status" value="1"/>
</dbReference>
<dbReference type="OrthoDB" id="5557210at2"/>
<dbReference type="EMBL" id="NOIH01000049">
    <property type="protein sequence ID" value="OYD52353.1"/>
    <property type="molecule type" value="Genomic_DNA"/>
</dbReference>
<accession>A0A235EU95</accession>
<evidence type="ECO:0000313" key="2">
    <source>
        <dbReference type="Proteomes" id="UP000215181"/>
    </source>
</evidence>
<organism evidence="1 2">
    <name type="scientific">Thauera propionica</name>
    <dbReference type="NCBI Taxonomy" id="2019431"/>
    <lineage>
        <taxon>Bacteria</taxon>
        <taxon>Pseudomonadati</taxon>
        <taxon>Pseudomonadota</taxon>
        <taxon>Betaproteobacteria</taxon>
        <taxon>Rhodocyclales</taxon>
        <taxon>Zoogloeaceae</taxon>
        <taxon>Thauera</taxon>
    </lineage>
</organism>
<comment type="caution">
    <text evidence="1">The sequence shown here is derived from an EMBL/GenBank/DDBJ whole genome shotgun (WGS) entry which is preliminary data.</text>
</comment>
<evidence type="ECO:0000313" key="1">
    <source>
        <dbReference type="EMBL" id="OYD52353.1"/>
    </source>
</evidence>
<evidence type="ECO:0008006" key="3">
    <source>
        <dbReference type="Google" id="ProtNLM"/>
    </source>
</evidence>
<dbReference type="RefSeq" id="WP_094269833.1">
    <property type="nucleotide sequence ID" value="NZ_NOIH01000049.1"/>
</dbReference>
<dbReference type="Proteomes" id="UP000215181">
    <property type="component" value="Unassembled WGS sequence"/>
</dbReference>
<proteinExistence type="predicted"/>
<dbReference type="InterPro" id="IPR027417">
    <property type="entry name" value="P-loop_NTPase"/>
</dbReference>
<keyword evidence="2" id="KW-1185">Reference proteome</keyword>
<dbReference type="SUPFAM" id="SSF52540">
    <property type="entry name" value="P-loop containing nucleoside triphosphate hydrolases"/>
    <property type="match status" value="1"/>
</dbReference>
<name>A0A235EU95_9RHOO</name>
<sequence>MDGLTFQEQSVVWGQAFEILVKRGVLGCLADWKLIDLESEHLSPWRNTKVSTIHRAVIRELQVIDETLKEQLHSALQNMAAVSYGLGYTAMREYLRKLDRPLGNGDLSVRALWCPLSMPGGNDFEAERELLCGGIHQTLGLGGFVDPALADKGMPARADFLLWLSGSHKEDHLLVQEYSYDMLAEQGDFLEENAHLGALLRYRRLVDSRSVFARVSAEVEEERFELSDDIKTHLNALTSDNKPFYKLCQASGYAESTVRVLERHGLLRKPSIVRALAITPNGLESLAARFVPTETKDPRFALMQQMGFAYRQVAKTVDGDMERLAVEVESVFQQLVGRLPRDLRRGLKGLKESPKPGEDYCLDFEEVVPEFANPMQKYSKEDALSLVPDHQDLEDYFGRPAATALKEALEELKPGHQRVALRDIHAAAVVAGMEAARPGRVNVLALEGNPGIGKTTAVTRYLAKQQSGYLFVYVSPRVVINRDVTEKLARKNGAPSGILTVTTNAQIISAAERYHRTLVERGVDERRKVDGAVVVDGVADLVKPKGSVLLLTPEDEQEIEAKHAGSRLGKMTLSENEDMVEERPLMGVLSAMSATTRELLAVNPGVNRAVLTAALQGFREKGNGRNTIQALEKLFCEAGEKGRMRKAGIEERREFAKRMPTIVVMVDELAGDGAGAPFVHAVATWLREEFIDPFAGESSPFTIVLVVSDASLGNEVVLDRYLNAGDRTPDKVLVSKSRGKKHFDLKVSKVRVGAGKPKVLHVMTNSYPASSLSIRYKVNLSAVRIQERQPGLLETPRQAIRRAADEALVVSAANEIKGAVASGAQQVIYFAQDKLFLRSLRGALSAEADLGLNDKNVQILDSSVPASWRKKLVEEETRDRVKVFLMTSSGARGVSFPRTDVIIAAVPRFNVESALMEIAQLIYRGRGSYHDESGIEVSGDGVPRKLVMLIDDFLVHEEDLDRRQWLRQSLDLMTLLVMLRATIFTRITGDAGLRQSLALVPVGSVGVDELLSLMSQYVTQFLAEADTYVKGSGSKELAGLVSKARTNCYELFGRFRLQATAKRDADGCSFVKERDAREYFEQASGPIAMLLPDGEGRPKIADHMYFAGPMAIESWAQFDKREVFAFEGQLTRVEQMTRQLYGQLKEIDATEALPGSLRIPAANLFRLLAREKFGAATEFNTLKELRSPNTWIAVPAAYPQFLRPVGSHDEQPRPLMEPELWRDGLGRALSASAAVMPAIPRYEGFPWVAGVGQTNPLKFDVVFDDRYFMASNELNLLNTLLLCDTRV</sequence>
<reference evidence="1 2" key="1">
    <citation type="submission" date="2017-07" db="EMBL/GenBank/DDBJ databases">
        <title>Thauera sp. KNDSS-Mac4 genome sequence and assembly.</title>
        <authorList>
            <person name="Mayilraj S."/>
        </authorList>
    </citation>
    <scope>NUCLEOTIDE SEQUENCE [LARGE SCALE GENOMIC DNA]</scope>
    <source>
        <strain evidence="1 2">KNDSS-Mac4</strain>
    </source>
</reference>
<gene>
    <name evidence="1" type="ORF">CGK74_18520</name>
</gene>